<dbReference type="AlphaFoldDB" id="A0A2H6K7T3"/>
<evidence type="ECO:0000256" key="1">
    <source>
        <dbReference type="SAM" id="MobiDB-lite"/>
    </source>
</evidence>
<dbReference type="VEuPathDB" id="PiroplasmaDB:BOVATA_005500"/>
<keyword evidence="3" id="KW-1185">Reference proteome</keyword>
<comment type="caution">
    <text evidence="2">The sequence shown here is derived from an EMBL/GenBank/DDBJ whole genome shotgun (WGS) entry which is preliminary data.</text>
</comment>
<name>A0A2H6K7T3_9APIC</name>
<evidence type="ECO:0000313" key="2">
    <source>
        <dbReference type="EMBL" id="GBE59057.1"/>
    </source>
</evidence>
<accession>A0A2H6K7T3</accession>
<sequence>MFNAPSSQDRHTPSGMRKRELCLRTTRVPKLAVGEVSRGRPSVLKAWKPRSSDKQPSSIIKTAMSAIILESTDDRQIPKFILDIAMTTETSSLTSKPVPFLKRFAAMEAVTFESKPLNGSSRHIKKRQRSSRRSLALLKTK</sequence>
<gene>
    <name evidence="2" type="ORF">BOVATA_005500</name>
</gene>
<dbReference type="EMBL" id="BDSA01000001">
    <property type="protein sequence ID" value="GBE59057.1"/>
    <property type="molecule type" value="Genomic_DNA"/>
</dbReference>
<feature type="region of interest" description="Disordered" evidence="1">
    <location>
        <begin position="118"/>
        <end position="141"/>
    </location>
</feature>
<dbReference type="Proteomes" id="UP000236319">
    <property type="component" value="Unassembled WGS sequence"/>
</dbReference>
<feature type="region of interest" description="Disordered" evidence="1">
    <location>
        <begin position="1"/>
        <end position="20"/>
    </location>
</feature>
<evidence type="ECO:0000313" key="3">
    <source>
        <dbReference type="Proteomes" id="UP000236319"/>
    </source>
</evidence>
<dbReference type="GeneID" id="39872827"/>
<feature type="compositionally biased region" description="Basic and acidic residues" evidence="1">
    <location>
        <begin position="8"/>
        <end position="20"/>
    </location>
</feature>
<protein>
    <submittedName>
        <fullName evidence="2">Stage II sporulation E, putative</fullName>
    </submittedName>
</protein>
<dbReference type="RefSeq" id="XP_028865300.1">
    <property type="nucleotide sequence ID" value="XM_029009467.1"/>
</dbReference>
<reference evidence="2 3" key="1">
    <citation type="journal article" date="2017" name="BMC Genomics">
        <title>Whole-genome assembly of Babesia ovata and comparative genomics between closely related pathogens.</title>
        <authorList>
            <person name="Yamagishi J."/>
            <person name="Asada M."/>
            <person name="Hakimi H."/>
            <person name="Tanaka T.Q."/>
            <person name="Sugimoto C."/>
            <person name="Kawazu S."/>
        </authorList>
    </citation>
    <scope>NUCLEOTIDE SEQUENCE [LARGE SCALE GENOMIC DNA]</scope>
    <source>
        <strain evidence="2 3">Miyake</strain>
    </source>
</reference>
<organism evidence="2 3">
    <name type="scientific">Babesia ovata</name>
    <dbReference type="NCBI Taxonomy" id="189622"/>
    <lineage>
        <taxon>Eukaryota</taxon>
        <taxon>Sar</taxon>
        <taxon>Alveolata</taxon>
        <taxon>Apicomplexa</taxon>
        <taxon>Aconoidasida</taxon>
        <taxon>Piroplasmida</taxon>
        <taxon>Babesiidae</taxon>
        <taxon>Babesia</taxon>
    </lineage>
</organism>
<proteinExistence type="predicted"/>
<feature type="compositionally biased region" description="Basic residues" evidence="1">
    <location>
        <begin position="122"/>
        <end position="132"/>
    </location>
</feature>